<keyword evidence="2" id="KW-0687">Ribonucleoprotein</keyword>
<dbReference type="GO" id="GO:1990904">
    <property type="term" value="C:ribonucleoprotein complex"/>
    <property type="evidence" value="ECO:0007669"/>
    <property type="project" value="UniProtKB-KW"/>
</dbReference>
<proteinExistence type="predicted"/>
<organism evidence="2 3">
    <name type="scientific">Fasciola gigantica</name>
    <name type="common">Giant liver fluke</name>
    <dbReference type="NCBI Taxonomy" id="46835"/>
    <lineage>
        <taxon>Eukaryota</taxon>
        <taxon>Metazoa</taxon>
        <taxon>Spiralia</taxon>
        <taxon>Lophotrochozoa</taxon>
        <taxon>Platyhelminthes</taxon>
        <taxon>Trematoda</taxon>
        <taxon>Digenea</taxon>
        <taxon>Plagiorchiida</taxon>
        <taxon>Echinostomata</taxon>
        <taxon>Echinostomatoidea</taxon>
        <taxon>Fasciolidae</taxon>
        <taxon>Fasciola</taxon>
    </lineage>
</organism>
<dbReference type="EMBL" id="SUNJ01006491">
    <property type="protein sequence ID" value="TPP62742.1"/>
    <property type="molecule type" value="Genomic_DNA"/>
</dbReference>
<reference evidence="2 3" key="1">
    <citation type="submission" date="2019-04" db="EMBL/GenBank/DDBJ databases">
        <title>Annotation for the trematode Fasciola gigantica.</title>
        <authorList>
            <person name="Choi Y.-J."/>
        </authorList>
    </citation>
    <scope>NUCLEOTIDE SEQUENCE [LARGE SCALE GENOMIC DNA]</scope>
    <source>
        <strain evidence="2">Uganda_cow_1</strain>
    </source>
</reference>
<dbReference type="OrthoDB" id="442947at2759"/>
<feature type="compositionally biased region" description="Polar residues" evidence="1">
    <location>
        <begin position="213"/>
        <end position="232"/>
    </location>
</feature>
<keyword evidence="3" id="KW-1185">Reference proteome</keyword>
<feature type="region of interest" description="Disordered" evidence="1">
    <location>
        <begin position="100"/>
        <end position="255"/>
    </location>
</feature>
<accession>A0A504YLM1</accession>
<evidence type="ECO:0000256" key="1">
    <source>
        <dbReference type="SAM" id="MobiDB-lite"/>
    </source>
</evidence>
<dbReference type="STRING" id="46835.A0A504YLM1"/>
<gene>
    <name evidence="2" type="ORF">FGIG_05939</name>
</gene>
<feature type="compositionally biased region" description="Pro residues" evidence="1">
    <location>
        <begin position="151"/>
        <end position="162"/>
    </location>
</feature>
<evidence type="ECO:0000313" key="3">
    <source>
        <dbReference type="Proteomes" id="UP000316759"/>
    </source>
</evidence>
<sequence>MVAEPDNAISCLKSVVEAVESAPPRGRREDYDAANFSEADALNYGGWLSREAVQALSQGMPLSGPGGMPPMGYGMGGPYMMGGDMGCGMGPMPGGMGSMGGGMGPMPGGPMPPMGGARPPMSGGRGGAPGSRGPRSGTIPGGPRPMAGGPPGGPSPVPPPGGPRGVGASSTGNPANSYGGPTPYGGQSSVPQYEAPGGYDNGGMYGGMDQQNQPASGNQTYGSGTNALSSGSAYGAPTPYGNAPRGSGDMSSGTG</sequence>
<dbReference type="Proteomes" id="UP000316759">
    <property type="component" value="Unassembled WGS sequence"/>
</dbReference>
<name>A0A504YLM1_FASGI</name>
<protein>
    <submittedName>
        <fullName evidence="2">Heterogeneous nuclear ribonucleoprotein K</fullName>
    </submittedName>
</protein>
<evidence type="ECO:0000313" key="2">
    <source>
        <dbReference type="EMBL" id="TPP62742.1"/>
    </source>
</evidence>
<comment type="caution">
    <text evidence="2">The sequence shown here is derived from an EMBL/GenBank/DDBJ whole genome shotgun (WGS) entry which is preliminary data.</text>
</comment>
<dbReference type="AlphaFoldDB" id="A0A504YLM1"/>